<name>A0A166CJL4_9AGAM</name>
<dbReference type="EMBL" id="KV417628">
    <property type="protein sequence ID" value="KZP13720.1"/>
    <property type="molecule type" value="Genomic_DNA"/>
</dbReference>
<reference evidence="2 3" key="1">
    <citation type="journal article" date="2016" name="Mol. Biol. Evol.">
        <title>Comparative Genomics of Early-Diverging Mushroom-Forming Fungi Provides Insights into the Origins of Lignocellulose Decay Capabilities.</title>
        <authorList>
            <person name="Nagy L.G."/>
            <person name="Riley R."/>
            <person name="Tritt A."/>
            <person name="Adam C."/>
            <person name="Daum C."/>
            <person name="Floudas D."/>
            <person name="Sun H."/>
            <person name="Yadav J.S."/>
            <person name="Pangilinan J."/>
            <person name="Larsson K.H."/>
            <person name="Matsuura K."/>
            <person name="Barry K."/>
            <person name="Labutti K."/>
            <person name="Kuo R."/>
            <person name="Ohm R.A."/>
            <person name="Bhattacharya S.S."/>
            <person name="Shirouzu T."/>
            <person name="Yoshinaga Y."/>
            <person name="Martin F.M."/>
            <person name="Grigoriev I.V."/>
            <person name="Hibbett D.S."/>
        </authorList>
    </citation>
    <scope>NUCLEOTIDE SEQUENCE [LARGE SCALE GENOMIC DNA]</scope>
    <source>
        <strain evidence="2 3">CBS 109695</strain>
    </source>
</reference>
<accession>A0A166CJL4</accession>
<evidence type="ECO:0000313" key="2">
    <source>
        <dbReference type="EMBL" id="KZP13720.1"/>
    </source>
</evidence>
<feature type="compositionally biased region" description="Low complexity" evidence="1">
    <location>
        <begin position="74"/>
        <end position="90"/>
    </location>
</feature>
<proteinExistence type="predicted"/>
<keyword evidence="3" id="KW-1185">Reference proteome</keyword>
<dbReference type="AlphaFoldDB" id="A0A166CJL4"/>
<dbReference type="OrthoDB" id="2743634at2759"/>
<evidence type="ECO:0000256" key="1">
    <source>
        <dbReference type="SAM" id="MobiDB-lite"/>
    </source>
</evidence>
<feature type="region of interest" description="Disordered" evidence="1">
    <location>
        <begin position="49"/>
        <end position="96"/>
    </location>
</feature>
<organism evidence="2 3">
    <name type="scientific">Athelia psychrophila</name>
    <dbReference type="NCBI Taxonomy" id="1759441"/>
    <lineage>
        <taxon>Eukaryota</taxon>
        <taxon>Fungi</taxon>
        <taxon>Dikarya</taxon>
        <taxon>Basidiomycota</taxon>
        <taxon>Agaricomycotina</taxon>
        <taxon>Agaricomycetes</taxon>
        <taxon>Agaricomycetidae</taxon>
        <taxon>Atheliales</taxon>
        <taxon>Atheliaceae</taxon>
        <taxon>Athelia</taxon>
    </lineage>
</organism>
<gene>
    <name evidence="2" type="ORF">FIBSPDRAFT_834798</name>
</gene>
<evidence type="ECO:0000313" key="3">
    <source>
        <dbReference type="Proteomes" id="UP000076532"/>
    </source>
</evidence>
<protein>
    <submittedName>
        <fullName evidence="2">Uncharacterized protein</fullName>
    </submittedName>
</protein>
<sequence>MPSSSIERTKKRSITLISGEKVDLQTIDENTPAPAEVVQAMKARIIELEDQLASQPPPAKRARKSAVTEEDAYAPPHAGPSTSAPSTASTKADEKKKKQQFKKIYDRLKKECKLDTCKFQGSTKTIKIDDVLEMAEFESMFGGKGTQLQPTPTNKPKSTVTIISFNEAQVKALLGDELKTLKGNIWSRGGGASFAKSLKLGTCDVEIQFLEVNYSKNGMKCSMKFEVSQAGGGSGEYGMGMSRSMMWF</sequence>
<dbReference type="Proteomes" id="UP000076532">
    <property type="component" value="Unassembled WGS sequence"/>
</dbReference>